<dbReference type="Gene3D" id="2.40.160.100">
    <property type="match status" value="1"/>
</dbReference>
<organism evidence="4 5">
    <name type="scientific">Qipengyuania pacifica</name>
    <dbReference type="NCBI Taxonomy" id="2860199"/>
    <lineage>
        <taxon>Bacteria</taxon>
        <taxon>Pseudomonadati</taxon>
        <taxon>Pseudomonadota</taxon>
        <taxon>Alphaproteobacteria</taxon>
        <taxon>Sphingomonadales</taxon>
        <taxon>Erythrobacteraceae</taxon>
        <taxon>Qipengyuania</taxon>
    </lineage>
</organism>
<evidence type="ECO:0000259" key="3">
    <source>
        <dbReference type="Pfam" id="PF13372"/>
    </source>
</evidence>
<gene>
    <name evidence="4" type="ORF">K3177_05280</name>
</gene>
<sequence>MARTSLMGGTLRTLMVASLSLPVGLALPAHAQDQAESKPVVSTPVQPVRTQSDAVEAPPVTPRPAPSNADALGPLDTGLGPRSGAFFFNRASEKYPTPESALAEGVFAPLKHIELGDPDYYLTLSGEERVRLVGQSYANFAGAGPNRGQGYIGFRHQYGADLHLGPNVRFFGQLVSAQIAGKDIARPYNARVQNDVDLAQGFVEFRDTFASGQFSVRGGRQLFNLGNGTLFSIIPAASVEQAMDGVVAHYSRQTFDLTGFWLKPVDVARGAFDDPTSKTETNYGAYGSVRLVDRGDTGITIDPFFIHNRNETGRAGLITGPTARDTMGARIWGQSGIVSFDWSGIFQTGSMVGQDVRAGAVLTETRFRLPGAPAKATLLLRADAITGGGGKDGSTIHTYDPLYNFNLYTSVSGNIGLSNLIEGGPGINLNPAPKLSVQAYNRWYWRYSTDDIVYGRSFSPLLTTADAEGSYIGMQPGMIARYQLGRNVNLMAQAAYFTPSDGMKQAGLKNSAWLLFETLFMF</sequence>
<evidence type="ECO:0000313" key="5">
    <source>
        <dbReference type="Proteomes" id="UP000776651"/>
    </source>
</evidence>
<feature type="domain" description="Alginate export" evidence="3">
    <location>
        <begin position="122"/>
        <end position="509"/>
    </location>
</feature>
<feature type="chain" id="PRO_5047330949" evidence="2">
    <location>
        <begin position="32"/>
        <end position="522"/>
    </location>
</feature>
<feature type="signal peptide" evidence="2">
    <location>
        <begin position="1"/>
        <end position="31"/>
    </location>
</feature>
<dbReference type="Pfam" id="PF13372">
    <property type="entry name" value="Alginate_exp"/>
    <property type="match status" value="1"/>
</dbReference>
<proteinExistence type="predicted"/>
<evidence type="ECO:0000313" key="4">
    <source>
        <dbReference type="EMBL" id="MBX7487920.1"/>
    </source>
</evidence>
<dbReference type="EMBL" id="JAIGNQ010000001">
    <property type="protein sequence ID" value="MBX7487920.1"/>
    <property type="molecule type" value="Genomic_DNA"/>
</dbReference>
<dbReference type="InterPro" id="IPR053728">
    <property type="entry name" value="Alginate_Permeability_Chnl"/>
</dbReference>
<keyword evidence="2" id="KW-0732">Signal</keyword>
<reference evidence="4 5" key="1">
    <citation type="submission" date="2021-08" db="EMBL/GenBank/DDBJ databases">
        <title>Comparative Genomics Analysis of the Genus Qipengyuania Reveals Extensive Genetic Diversity and Metabolic Versatility, Including the Description of Fifteen Novel Species.</title>
        <authorList>
            <person name="Liu Y."/>
        </authorList>
    </citation>
    <scope>NUCLEOTIDE SEQUENCE [LARGE SCALE GENOMIC DNA]</scope>
    <source>
        <strain evidence="4 5">GH25</strain>
    </source>
</reference>
<feature type="region of interest" description="Disordered" evidence="1">
    <location>
        <begin position="32"/>
        <end position="75"/>
    </location>
</feature>
<dbReference type="Proteomes" id="UP000776651">
    <property type="component" value="Unassembled WGS sequence"/>
</dbReference>
<dbReference type="InterPro" id="IPR025388">
    <property type="entry name" value="Alginate_export_dom"/>
</dbReference>
<accession>A0ABS7JD31</accession>
<keyword evidence="5" id="KW-1185">Reference proteome</keyword>
<feature type="compositionally biased region" description="Polar residues" evidence="1">
    <location>
        <begin position="43"/>
        <end position="53"/>
    </location>
</feature>
<name>A0ABS7JD31_9SPHN</name>
<protein>
    <submittedName>
        <fullName evidence="4">Alginate export family protein</fullName>
    </submittedName>
</protein>
<evidence type="ECO:0000256" key="2">
    <source>
        <dbReference type="SAM" id="SignalP"/>
    </source>
</evidence>
<comment type="caution">
    <text evidence="4">The sequence shown here is derived from an EMBL/GenBank/DDBJ whole genome shotgun (WGS) entry which is preliminary data.</text>
</comment>
<evidence type="ECO:0000256" key="1">
    <source>
        <dbReference type="SAM" id="MobiDB-lite"/>
    </source>
</evidence>
<dbReference type="RefSeq" id="WP_221597397.1">
    <property type="nucleotide sequence ID" value="NZ_JAIGNQ010000001.1"/>
</dbReference>